<dbReference type="FunFam" id="1.10.287.70:FF:000038">
    <property type="entry name" value="Potassium voltage-gated channel subfamily KQT member"/>
    <property type="match status" value="1"/>
</dbReference>
<dbReference type="GeneTree" id="ENSGT00940000155933"/>
<keyword evidence="8" id="KW-0630">Potassium</keyword>
<protein>
    <submittedName>
        <fullName evidence="18">Uncharacterized protein</fullName>
    </submittedName>
</protein>
<evidence type="ECO:0000259" key="17">
    <source>
        <dbReference type="Pfam" id="PF03520"/>
    </source>
</evidence>
<name>A0A8C4Q7B8_EPTBU</name>
<evidence type="ECO:0000256" key="2">
    <source>
        <dbReference type="ARBA" id="ARBA00022448"/>
    </source>
</evidence>
<proteinExistence type="predicted"/>
<dbReference type="InterPro" id="IPR013821">
    <property type="entry name" value="K_chnl_volt-dep_KCNQ_C"/>
</dbReference>
<keyword evidence="3" id="KW-1003">Cell membrane</keyword>
<evidence type="ECO:0000256" key="4">
    <source>
        <dbReference type="ARBA" id="ARBA00022538"/>
    </source>
</evidence>
<evidence type="ECO:0000256" key="12">
    <source>
        <dbReference type="ARBA" id="ARBA00023303"/>
    </source>
</evidence>
<sequence length="622" mass="69682">MRSLRFLQILRVMRMDRRGGTWKLLGSVIYAHSKELITAWYIGFLTLILSSFLVYLAEKDTNKEFATFADGLWWGMITLTTIGYGDKIPTSWIGRSLAASFCLLGISFFSLPAGILGSGFALKVQEQHRQKHFEKRRSPAASLIQCLWRFHATDECSTLVATWKPYLKALHTCGGPRQCRGFNDLKRFSSSQGNSVSAKTALASVPMGNQRASDAGSVPPMSPSRVHKSWSFNDRTRFRPSLRLRNQNLRRSSEGPGVSSGDAARENCTCELKSENLTQTQRILIRAIRILKFNVAKRKFKETLRPYDVKDVIEQYSAGHLDMLCRIKSLQTRVEQIVGQVHSSSSTEGIRGQDRHDAEAGRHDNHSMMARVVRVEKQVQSIERKLDFLIEFCRQSQQQKGQPDTLLQTNLLQVDGLDPDESSNFHLTLDPRTMNFQSPLWLTPTTSQFPSPQGTSPCITPVTLTANVSPFTSHSDIPPSPRCEFKQSDFICTLRQGQEPTDSGPMFLTMPSDTREQKPCDSSPTVQGLSVDGSKASKVSSCTMVTESQILHTVNELEEATNVSWCVGYQDTQNQVCLCLNGDRLNCDDSENELHFLQGSQSQWLASQKQKAMLSSNVDSTC</sequence>
<dbReference type="Gene3D" id="6.10.140.1910">
    <property type="match status" value="2"/>
</dbReference>
<dbReference type="Pfam" id="PF03520">
    <property type="entry name" value="KCNQ_channel"/>
    <property type="match status" value="1"/>
</dbReference>
<evidence type="ECO:0000256" key="5">
    <source>
        <dbReference type="ARBA" id="ARBA00022692"/>
    </source>
</evidence>
<feature type="region of interest" description="Disordered" evidence="14">
    <location>
        <begin position="207"/>
        <end position="227"/>
    </location>
</feature>
<evidence type="ECO:0000256" key="10">
    <source>
        <dbReference type="ARBA" id="ARBA00023065"/>
    </source>
</evidence>
<evidence type="ECO:0000256" key="9">
    <source>
        <dbReference type="ARBA" id="ARBA00022989"/>
    </source>
</evidence>
<feature type="region of interest" description="Disordered" evidence="14">
    <location>
        <begin position="243"/>
        <end position="264"/>
    </location>
</feature>
<evidence type="ECO:0000259" key="16">
    <source>
        <dbReference type="Pfam" id="PF00520"/>
    </source>
</evidence>
<dbReference type="InterPro" id="IPR005821">
    <property type="entry name" value="Ion_trans_dom"/>
</dbReference>
<dbReference type="InterPro" id="IPR003937">
    <property type="entry name" value="K_chnl_volt-dep_KCNQ"/>
</dbReference>
<evidence type="ECO:0000256" key="1">
    <source>
        <dbReference type="ARBA" id="ARBA00004651"/>
    </source>
</evidence>
<feature type="domain" description="Potassium channel voltage dependent KCNQ C-terminal" evidence="17">
    <location>
        <begin position="220"/>
        <end position="398"/>
    </location>
</feature>
<dbReference type="PANTHER" id="PTHR47735">
    <property type="entry name" value="POTASSIUM VOLTAGE-GATED CHANNEL SUBFAMILY KQT MEMBER 4"/>
    <property type="match status" value="1"/>
</dbReference>
<keyword evidence="19" id="KW-1185">Reference proteome</keyword>
<dbReference type="Pfam" id="PF00520">
    <property type="entry name" value="Ion_trans"/>
    <property type="match status" value="1"/>
</dbReference>
<keyword evidence="4" id="KW-0633">Potassium transport</keyword>
<keyword evidence="5 15" id="KW-0812">Transmembrane</keyword>
<keyword evidence="9 15" id="KW-1133">Transmembrane helix</keyword>
<evidence type="ECO:0000256" key="15">
    <source>
        <dbReference type="SAM" id="Phobius"/>
    </source>
</evidence>
<feature type="compositionally biased region" description="Basic and acidic residues" evidence="14">
    <location>
        <begin position="351"/>
        <end position="360"/>
    </location>
</feature>
<feature type="transmembrane region" description="Helical" evidence="15">
    <location>
        <begin position="37"/>
        <end position="56"/>
    </location>
</feature>
<evidence type="ECO:0000256" key="6">
    <source>
        <dbReference type="ARBA" id="ARBA00022826"/>
    </source>
</evidence>
<accession>A0A8C4Q7B8</accession>
<evidence type="ECO:0000256" key="3">
    <source>
        <dbReference type="ARBA" id="ARBA00022475"/>
    </source>
</evidence>
<comment type="subcellular location">
    <subcellularLocation>
        <location evidence="1">Cell membrane</location>
        <topology evidence="1">Multi-pass membrane protein</topology>
    </subcellularLocation>
</comment>
<keyword evidence="6" id="KW-0631">Potassium channel</keyword>
<reference evidence="18" key="2">
    <citation type="submission" date="2025-09" db="UniProtKB">
        <authorList>
            <consortium name="Ensembl"/>
        </authorList>
    </citation>
    <scope>IDENTIFICATION</scope>
</reference>
<dbReference type="Ensembl" id="ENSEBUT00000011630.1">
    <property type="protein sequence ID" value="ENSEBUP00000011071.1"/>
    <property type="gene ID" value="ENSEBUG00000007112.1"/>
</dbReference>
<evidence type="ECO:0000313" key="19">
    <source>
        <dbReference type="Proteomes" id="UP000694388"/>
    </source>
</evidence>
<comment type="catalytic activity">
    <reaction evidence="13">
        <text>K(+)(in) = K(+)(out)</text>
        <dbReference type="Rhea" id="RHEA:29463"/>
        <dbReference type="ChEBI" id="CHEBI:29103"/>
    </reaction>
</comment>
<evidence type="ECO:0000256" key="13">
    <source>
        <dbReference type="ARBA" id="ARBA00034430"/>
    </source>
</evidence>
<evidence type="ECO:0000256" key="7">
    <source>
        <dbReference type="ARBA" id="ARBA00022882"/>
    </source>
</evidence>
<keyword evidence="7" id="KW-0851">Voltage-gated channel</keyword>
<keyword evidence="12" id="KW-0407">Ion channel</keyword>
<dbReference type="Proteomes" id="UP000694388">
    <property type="component" value="Unplaced"/>
</dbReference>
<dbReference type="GO" id="GO:0005249">
    <property type="term" value="F:voltage-gated potassium channel activity"/>
    <property type="evidence" value="ECO:0007669"/>
    <property type="project" value="InterPro"/>
</dbReference>
<evidence type="ECO:0000313" key="18">
    <source>
        <dbReference type="Ensembl" id="ENSEBUP00000011071.1"/>
    </source>
</evidence>
<feature type="region of interest" description="Disordered" evidence="14">
    <location>
        <begin position="341"/>
        <end position="360"/>
    </location>
</feature>
<keyword evidence="10" id="KW-0406">Ion transport</keyword>
<dbReference type="AlphaFoldDB" id="A0A8C4Q7B8"/>
<evidence type="ECO:0000256" key="11">
    <source>
        <dbReference type="ARBA" id="ARBA00023136"/>
    </source>
</evidence>
<evidence type="ECO:0000256" key="8">
    <source>
        <dbReference type="ARBA" id="ARBA00022958"/>
    </source>
</evidence>
<reference evidence="18" key="1">
    <citation type="submission" date="2025-08" db="UniProtKB">
        <authorList>
            <consortium name="Ensembl"/>
        </authorList>
    </citation>
    <scope>IDENTIFICATION</scope>
</reference>
<keyword evidence="11 15" id="KW-0472">Membrane</keyword>
<dbReference type="PANTHER" id="PTHR47735:SF9">
    <property type="entry name" value="POTASSIUM VOLTAGE-GATED CHANNEL SUBFAMILY KQT MEMBER 4-LIKE ISOFORM X1"/>
    <property type="match status" value="1"/>
</dbReference>
<dbReference type="GO" id="GO:0008076">
    <property type="term" value="C:voltage-gated potassium channel complex"/>
    <property type="evidence" value="ECO:0007669"/>
    <property type="project" value="TreeGrafter"/>
</dbReference>
<dbReference type="SUPFAM" id="SSF81324">
    <property type="entry name" value="Voltage-gated potassium channels"/>
    <property type="match status" value="1"/>
</dbReference>
<dbReference type="OMA" id="NWPDRSP"/>
<feature type="domain" description="Ion transport" evidence="16">
    <location>
        <begin position="2"/>
        <end position="125"/>
    </location>
</feature>
<evidence type="ECO:0000256" key="14">
    <source>
        <dbReference type="SAM" id="MobiDB-lite"/>
    </source>
</evidence>
<organism evidence="18 19">
    <name type="scientific">Eptatretus burgeri</name>
    <name type="common">Inshore hagfish</name>
    <dbReference type="NCBI Taxonomy" id="7764"/>
    <lineage>
        <taxon>Eukaryota</taxon>
        <taxon>Metazoa</taxon>
        <taxon>Chordata</taxon>
        <taxon>Craniata</taxon>
        <taxon>Vertebrata</taxon>
        <taxon>Cyclostomata</taxon>
        <taxon>Myxini</taxon>
        <taxon>Myxiniformes</taxon>
        <taxon>Myxinidae</taxon>
        <taxon>Eptatretinae</taxon>
        <taxon>Eptatretus</taxon>
    </lineage>
</organism>
<feature type="transmembrane region" description="Helical" evidence="15">
    <location>
        <begin position="97"/>
        <end position="122"/>
    </location>
</feature>
<dbReference type="PRINTS" id="PR00169">
    <property type="entry name" value="KCHANNEL"/>
</dbReference>
<dbReference type="Gene3D" id="1.10.287.70">
    <property type="match status" value="1"/>
</dbReference>
<feature type="transmembrane region" description="Helical" evidence="15">
    <location>
        <begin position="68"/>
        <end position="85"/>
    </location>
</feature>
<keyword evidence="2" id="KW-0813">Transport</keyword>